<dbReference type="EMBL" id="BATC01000047">
    <property type="protein sequence ID" value="GAD59980.1"/>
    <property type="molecule type" value="Genomic_DNA"/>
</dbReference>
<dbReference type="RefSeq" id="WP_021698074.1">
    <property type="nucleotide sequence ID" value="NZ_BATC01000047.1"/>
</dbReference>
<accession>A0A8E0TS61</accession>
<evidence type="ECO:0000313" key="2">
    <source>
        <dbReference type="Proteomes" id="UP000016569"/>
    </source>
</evidence>
<dbReference type="OrthoDB" id="9801741at2"/>
<reference evidence="2" key="1">
    <citation type="journal article" date="2013" name="Genome Announc.">
        <title>Draft Genome Sequence of the Dimorphic Prosthecate Bacterium Brevundimonas abyssalis TAR-001T.</title>
        <authorList>
            <person name="Tsubouchi T."/>
            <person name="Nishi S."/>
            <person name="Usui K."/>
            <person name="Shimane Y."/>
            <person name="Takaki Y."/>
            <person name="Maruyama T."/>
            <person name="Hatada Y."/>
        </authorList>
    </citation>
    <scope>NUCLEOTIDE SEQUENCE [LARGE SCALE GENOMIC DNA]</scope>
    <source>
        <strain evidence="2">TAR-001</strain>
    </source>
</reference>
<gene>
    <name evidence="1" type="ORF">MBEBAB_2230</name>
</gene>
<organism evidence="1 2">
    <name type="scientific">Brevundimonas abyssalis TAR-001</name>
    <dbReference type="NCBI Taxonomy" id="1391729"/>
    <lineage>
        <taxon>Bacteria</taxon>
        <taxon>Pseudomonadati</taxon>
        <taxon>Pseudomonadota</taxon>
        <taxon>Alphaproteobacteria</taxon>
        <taxon>Caulobacterales</taxon>
        <taxon>Caulobacteraceae</taxon>
        <taxon>Brevundimonas</taxon>
    </lineage>
</organism>
<name>A0A8E0TS61_9CAUL</name>
<evidence type="ECO:0000313" key="1">
    <source>
        <dbReference type="EMBL" id="GAD59980.1"/>
    </source>
</evidence>
<keyword evidence="2" id="KW-1185">Reference proteome</keyword>
<dbReference type="Proteomes" id="UP000016569">
    <property type="component" value="Unassembled WGS sequence"/>
</dbReference>
<protein>
    <submittedName>
        <fullName evidence="1">Uncharacterized protein</fullName>
    </submittedName>
</protein>
<dbReference type="AlphaFoldDB" id="A0A8E0TS61"/>
<sequence length="130" mass="14531">MSAQAAFHHVRLELAREPDHPAGDSGFGYDLVIPLDSDQKLDKAACRTQAEHCRVRRFRNDATEAVGRLAQSDDGRWFFDFEPGEADDEFGFRLDDERFVPGEYISIRAADGDLHTFRVMTSSPVDLGGA</sequence>
<proteinExistence type="predicted"/>
<comment type="caution">
    <text evidence="1">The sequence shown here is derived from an EMBL/GenBank/DDBJ whole genome shotgun (WGS) entry which is preliminary data.</text>
</comment>